<keyword evidence="5 6" id="KW-0472">Membrane</keyword>
<evidence type="ECO:0000256" key="2">
    <source>
        <dbReference type="ARBA" id="ARBA00022475"/>
    </source>
</evidence>
<evidence type="ECO:0000313" key="7">
    <source>
        <dbReference type="EMBL" id="AFM11998.1"/>
    </source>
</evidence>
<keyword evidence="2" id="KW-1003">Cell membrane</keyword>
<evidence type="ECO:0000256" key="4">
    <source>
        <dbReference type="ARBA" id="ARBA00022989"/>
    </source>
</evidence>
<keyword evidence="4 6" id="KW-1133">Transmembrane helix</keyword>
<keyword evidence="3 6" id="KW-0812">Transmembrane</keyword>
<evidence type="ECO:0000313" key="8">
    <source>
        <dbReference type="Proteomes" id="UP000006048"/>
    </source>
</evidence>
<accession>I4B3Z1</accession>
<proteinExistence type="predicted"/>
<dbReference type="KEGG" id="tpx:Turpa_1350"/>
<evidence type="ECO:0000256" key="6">
    <source>
        <dbReference type="SAM" id="Phobius"/>
    </source>
</evidence>
<name>I4B3Z1_TURPD</name>
<dbReference type="InterPro" id="IPR011743">
    <property type="entry name" value="Caa3_sub_IV"/>
</dbReference>
<dbReference type="EMBL" id="CP002959">
    <property type="protein sequence ID" value="AFM11998.1"/>
    <property type="molecule type" value="Genomic_DNA"/>
</dbReference>
<dbReference type="GO" id="GO:0005886">
    <property type="term" value="C:plasma membrane"/>
    <property type="evidence" value="ECO:0007669"/>
    <property type="project" value="UniProtKB-SubCell"/>
</dbReference>
<protein>
    <submittedName>
        <fullName evidence="7">Caa(3)-type oxidase, subunit IV</fullName>
    </submittedName>
</protein>
<dbReference type="NCBIfam" id="TIGR02229">
    <property type="entry name" value="caa3_sub_IV"/>
    <property type="match status" value="1"/>
</dbReference>
<dbReference type="HOGENOM" id="CLU_146734_3_0_12"/>
<dbReference type="OrthoDB" id="343881at2"/>
<dbReference type="Proteomes" id="UP000006048">
    <property type="component" value="Chromosome"/>
</dbReference>
<gene>
    <name evidence="7" type="ordered locus">Turpa_1350</name>
</gene>
<dbReference type="InterPro" id="IPR005171">
    <property type="entry name" value="Cyt_c_oxidase_su4_prok"/>
</dbReference>
<comment type="subcellular location">
    <subcellularLocation>
        <location evidence="1">Cell membrane</location>
        <topology evidence="1">Multi-pass membrane protein</topology>
    </subcellularLocation>
</comment>
<keyword evidence="8" id="KW-1185">Reference proteome</keyword>
<evidence type="ECO:0000256" key="5">
    <source>
        <dbReference type="ARBA" id="ARBA00023136"/>
    </source>
</evidence>
<dbReference type="Pfam" id="PF03626">
    <property type="entry name" value="COX4_pro"/>
    <property type="match status" value="1"/>
</dbReference>
<dbReference type="STRING" id="869212.Turpa_1350"/>
<sequence>MAHSETGHAPHSHMKELTLTFVGLIILTYVTVKIAKLDFGSVAVNISIAMFIASIKAGLVALYFMHLKWEEKLIVFFAALSIPFVILMVATMVWDVAEKTAALNYVK</sequence>
<feature type="transmembrane region" description="Helical" evidence="6">
    <location>
        <begin position="73"/>
        <end position="97"/>
    </location>
</feature>
<reference evidence="7 8" key="1">
    <citation type="submission" date="2012-06" db="EMBL/GenBank/DDBJ databases">
        <title>The complete chromosome of genome of Turneriella parva DSM 21527.</title>
        <authorList>
            <consortium name="US DOE Joint Genome Institute (JGI-PGF)"/>
            <person name="Lucas S."/>
            <person name="Han J."/>
            <person name="Lapidus A."/>
            <person name="Bruce D."/>
            <person name="Goodwin L."/>
            <person name="Pitluck S."/>
            <person name="Peters L."/>
            <person name="Kyrpides N."/>
            <person name="Mavromatis K."/>
            <person name="Ivanova N."/>
            <person name="Mikhailova N."/>
            <person name="Chertkov O."/>
            <person name="Detter J.C."/>
            <person name="Tapia R."/>
            <person name="Han C."/>
            <person name="Land M."/>
            <person name="Hauser L."/>
            <person name="Markowitz V."/>
            <person name="Cheng J.-F."/>
            <person name="Hugenholtz P."/>
            <person name="Woyke T."/>
            <person name="Wu D."/>
            <person name="Gronow S."/>
            <person name="Wellnitz S."/>
            <person name="Brambilla E."/>
            <person name="Klenk H.-P."/>
            <person name="Eisen J.A."/>
        </authorList>
    </citation>
    <scope>NUCLEOTIDE SEQUENCE [LARGE SCALE GENOMIC DNA]</scope>
    <source>
        <strain evidence="8">ATCC BAA-1111 / DSM 21527 / NCTC 11395 / H</strain>
    </source>
</reference>
<dbReference type="RefSeq" id="WP_014802513.1">
    <property type="nucleotide sequence ID" value="NC_018020.1"/>
</dbReference>
<dbReference type="AlphaFoldDB" id="I4B3Z1"/>
<evidence type="ECO:0000256" key="3">
    <source>
        <dbReference type="ARBA" id="ARBA00022692"/>
    </source>
</evidence>
<feature type="transmembrane region" description="Helical" evidence="6">
    <location>
        <begin position="17"/>
        <end position="35"/>
    </location>
</feature>
<organism evidence="7 8">
    <name type="scientific">Turneriella parva (strain ATCC BAA-1111 / DSM 21527 / NCTC 11395 / H)</name>
    <name type="common">Leptospira parva</name>
    <dbReference type="NCBI Taxonomy" id="869212"/>
    <lineage>
        <taxon>Bacteria</taxon>
        <taxon>Pseudomonadati</taxon>
        <taxon>Spirochaetota</taxon>
        <taxon>Spirochaetia</taxon>
        <taxon>Leptospirales</taxon>
        <taxon>Leptospiraceae</taxon>
        <taxon>Turneriella</taxon>
    </lineage>
</organism>
<evidence type="ECO:0000256" key="1">
    <source>
        <dbReference type="ARBA" id="ARBA00004651"/>
    </source>
</evidence>
<feature type="transmembrane region" description="Helical" evidence="6">
    <location>
        <begin position="42"/>
        <end position="67"/>
    </location>
</feature>